<dbReference type="PROSITE" id="PS51257">
    <property type="entry name" value="PROKAR_LIPOPROTEIN"/>
    <property type="match status" value="1"/>
</dbReference>
<dbReference type="RefSeq" id="WP_131301067.1">
    <property type="nucleotide sequence ID" value="NZ_SJJR01000002.1"/>
</dbReference>
<evidence type="ECO:0000259" key="5">
    <source>
        <dbReference type="Pfam" id="PF14257"/>
    </source>
</evidence>
<evidence type="ECO:0000313" key="6">
    <source>
        <dbReference type="EMBL" id="TCB99797.1"/>
    </source>
</evidence>
<keyword evidence="7" id="KW-1185">Reference proteome</keyword>
<sequence length="323" mass="33648">MGQRRTRRRTAAAGALLALLMLAGCGSGSGSDQAATSEAGGAPGPALAENDAAGEPAQGGAGTATDTRVDQRAIVYTGSLEVKVDDVEAAARDAVAAATRAGGFVGGDQRRSAAADAVAELQLRVPADRFYPVVEELARLGSQQRRQIDTQDVTEETIDLDARITSQRARVDSARRLLAQASSIGDLITLENELARREADLASLEAKKRRLADLTALSTITVTLIGPDASTAQEEGQLGFLVGLSGGWKVFLASMTVLFTVLGAILPWVLVFGVPLGLFWWWHRRRRNRSTEPALGAAPPPGLAAAPGAVSAAPPVPEARSAP</sequence>
<feature type="chain" id="PRO_5020550820" evidence="4">
    <location>
        <begin position="35"/>
        <end position="323"/>
    </location>
</feature>
<organism evidence="6 7">
    <name type="scientific">Micromonospora zingiberis</name>
    <dbReference type="NCBI Taxonomy" id="2053011"/>
    <lineage>
        <taxon>Bacteria</taxon>
        <taxon>Bacillati</taxon>
        <taxon>Actinomycetota</taxon>
        <taxon>Actinomycetes</taxon>
        <taxon>Micromonosporales</taxon>
        <taxon>Micromonosporaceae</taxon>
        <taxon>Micromonospora</taxon>
    </lineage>
</organism>
<keyword evidence="1" id="KW-0175">Coiled coil</keyword>
<evidence type="ECO:0000256" key="1">
    <source>
        <dbReference type="SAM" id="Coils"/>
    </source>
</evidence>
<dbReference type="AlphaFoldDB" id="A0A4R0GS29"/>
<dbReference type="EMBL" id="SJJR01000002">
    <property type="protein sequence ID" value="TCB99797.1"/>
    <property type="molecule type" value="Genomic_DNA"/>
</dbReference>
<feature type="region of interest" description="Disordered" evidence="2">
    <location>
        <begin position="29"/>
        <end position="66"/>
    </location>
</feature>
<evidence type="ECO:0000256" key="4">
    <source>
        <dbReference type="SAM" id="SignalP"/>
    </source>
</evidence>
<feature type="signal peptide" evidence="4">
    <location>
        <begin position="1"/>
        <end position="34"/>
    </location>
</feature>
<feature type="compositionally biased region" description="Low complexity" evidence="2">
    <location>
        <begin position="292"/>
        <end position="323"/>
    </location>
</feature>
<keyword evidence="3" id="KW-0812">Transmembrane</keyword>
<name>A0A4R0GS29_9ACTN</name>
<evidence type="ECO:0000256" key="3">
    <source>
        <dbReference type="SAM" id="Phobius"/>
    </source>
</evidence>
<feature type="coiled-coil region" evidence="1">
    <location>
        <begin position="187"/>
        <end position="214"/>
    </location>
</feature>
<accession>A0A4R0GS29</accession>
<evidence type="ECO:0000313" key="7">
    <source>
        <dbReference type="Proteomes" id="UP000292274"/>
    </source>
</evidence>
<keyword evidence="3" id="KW-1133">Transmembrane helix</keyword>
<feature type="transmembrane region" description="Helical" evidence="3">
    <location>
        <begin position="257"/>
        <end position="282"/>
    </location>
</feature>
<proteinExistence type="predicted"/>
<keyword evidence="4" id="KW-0732">Signal</keyword>
<comment type="caution">
    <text evidence="6">The sequence shown here is derived from an EMBL/GenBank/DDBJ whole genome shotgun (WGS) entry which is preliminary data.</text>
</comment>
<dbReference type="InterPro" id="IPR025645">
    <property type="entry name" value="DUF4349"/>
</dbReference>
<dbReference type="OrthoDB" id="186919at2"/>
<evidence type="ECO:0000256" key="2">
    <source>
        <dbReference type="SAM" id="MobiDB-lite"/>
    </source>
</evidence>
<keyword evidence="3" id="KW-0472">Membrane</keyword>
<protein>
    <submittedName>
        <fullName evidence="6">DUF4349 domain-containing protein</fullName>
    </submittedName>
</protein>
<dbReference type="Pfam" id="PF14257">
    <property type="entry name" value="DUF4349"/>
    <property type="match status" value="1"/>
</dbReference>
<feature type="domain" description="DUF4349" evidence="5">
    <location>
        <begin position="72"/>
        <end position="281"/>
    </location>
</feature>
<reference evidence="6 7" key="1">
    <citation type="submission" date="2019-02" db="EMBL/GenBank/DDBJ databases">
        <title>Jishengella sp. nov., isolated from a root of Zingiber montanum.</title>
        <authorList>
            <person name="Kuncharoen N."/>
            <person name="Kudo T."/>
            <person name="Masahiro Y."/>
            <person name="Ohkuma M."/>
            <person name="Tanasupawat S."/>
        </authorList>
    </citation>
    <scope>NUCLEOTIDE SEQUENCE [LARGE SCALE GENOMIC DNA]</scope>
    <source>
        <strain evidence="6 7">PLAI 1-1</strain>
    </source>
</reference>
<dbReference type="Proteomes" id="UP000292274">
    <property type="component" value="Unassembled WGS sequence"/>
</dbReference>
<gene>
    <name evidence="6" type="ORF">E0H26_04420</name>
</gene>
<feature type="region of interest" description="Disordered" evidence="2">
    <location>
        <begin position="291"/>
        <end position="323"/>
    </location>
</feature>